<keyword evidence="6" id="KW-0119">Carbohydrate metabolism</keyword>
<dbReference type="InterPro" id="IPR010720">
    <property type="entry name" value="Alpha-L-AF_C"/>
</dbReference>
<sequence length="485" mass="54001">MPTLTIDPQELHAISPRLYMQFMEPLGTTDSSVEAGWDVLKDAWREDFVSVTSDLAPGAIRWGGILTSFWKWRESVGDSAQRPPMVNYLWGGWEKNRVGVDEFLSFCRAVAADPILAVNFAGDGRPEYIKTALGEERAGDAREAADLVSYCNDPDSAERRAGGFAEPWKVKFWQIGNETSYPKAGHRFTAEENAKTYLEFAKAMRERDPGITLIGWGDQERDTGTWWMRTLIETAGDYVDQVALHMMQQGPDKESILHGRRYRRDYAASWAELGKMYDRVRDKLADARSVLAGTGSSAKLAITEGHLSLRPHNKSEMLREWISGLYHARIMTLFERNSDVVDVATLADFAGTTWTVNALMLGSPAETPYLLPVGHIMRFFRKHSGERAIAVGKMHSTLEMAASRSGDTVYLHVVNTDLDNEVRFDLSVKDRKVVSGRQLTINPGLDAAIDSTALDVFTPSDTKLADVEHIVIPKAAVSVLELALG</sequence>
<protein>
    <recommendedName>
        <fullName evidence="4">non-reducing end alpha-L-arabinofuranosidase</fullName>
        <ecNumber evidence="4">3.2.1.55</ecNumber>
    </recommendedName>
</protein>
<dbReference type="EC" id="3.2.1.55" evidence="4"/>
<evidence type="ECO:0000256" key="7">
    <source>
        <dbReference type="ARBA" id="ARBA00023295"/>
    </source>
</evidence>
<comment type="subunit">
    <text evidence="3">Homohexamer; trimer of dimers.</text>
</comment>
<gene>
    <name evidence="9" type="ORF">GCM10010862_41400</name>
</gene>
<feature type="domain" description="Alpha-L-arabinofuranosidase C-terminal" evidence="8">
    <location>
        <begin position="321"/>
        <end position="476"/>
    </location>
</feature>
<reference evidence="10" key="1">
    <citation type="journal article" date="2019" name="Int. J. Syst. Evol. Microbiol.">
        <title>The Global Catalogue of Microorganisms (GCM) 10K type strain sequencing project: providing services to taxonomists for standard genome sequencing and annotation.</title>
        <authorList>
            <consortium name="The Broad Institute Genomics Platform"/>
            <consortium name="The Broad Institute Genome Sequencing Center for Infectious Disease"/>
            <person name="Wu L."/>
            <person name="Ma J."/>
        </authorList>
    </citation>
    <scope>NUCLEOTIDE SEQUENCE [LARGE SCALE GENOMIC DNA]</scope>
    <source>
        <strain evidence="10">NBRC 112416</strain>
    </source>
</reference>
<evidence type="ECO:0000259" key="8">
    <source>
        <dbReference type="SMART" id="SM00813"/>
    </source>
</evidence>
<evidence type="ECO:0000256" key="5">
    <source>
        <dbReference type="ARBA" id="ARBA00022801"/>
    </source>
</evidence>
<dbReference type="RefSeq" id="WP_284342272.1">
    <property type="nucleotide sequence ID" value="NZ_BSNS01000022.1"/>
</dbReference>
<evidence type="ECO:0000256" key="6">
    <source>
        <dbReference type="ARBA" id="ARBA00023277"/>
    </source>
</evidence>
<accession>A0ABQ5WB77</accession>
<evidence type="ECO:0000256" key="2">
    <source>
        <dbReference type="ARBA" id="ARBA00007186"/>
    </source>
</evidence>
<dbReference type="Pfam" id="PF22848">
    <property type="entry name" value="ASD1_dom"/>
    <property type="match status" value="1"/>
</dbReference>
<comment type="caution">
    <text evidence="9">The sequence shown here is derived from an EMBL/GenBank/DDBJ whole genome shotgun (WGS) entry which is preliminary data.</text>
</comment>
<keyword evidence="5" id="KW-0378">Hydrolase</keyword>
<evidence type="ECO:0000256" key="1">
    <source>
        <dbReference type="ARBA" id="ARBA00001462"/>
    </source>
</evidence>
<dbReference type="SMART" id="SM00813">
    <property type="entry name" value="Alpha-L-AF_C"/>
    <property type="match status" value="1"/>
</dbReference>
<organism evidence="9 10">
    <name type="scientific">Devosia nitrariae</name>
    <dbReference type="NCBI Taxonomy" id="2071872"/>
    <lineage>
        <taxon>Bacteria</taxon>
        <taxon>Pseudomonadati</taxon>
        <taxon>Pseudomonadota</taxon>
        <taxon>Alphaproteobacteria</taxon>
        <taxon>Hyphomicrobiales</taxon>
        <taxon>Devosiaceae</taxon>
        <taxon>Devosia</taxon>
    </lineage>
</organism>
<keyword evidence="7" id="KW-0326">Glycosidase</keyword>
<proteinExistence type="inferred from homology"/>
<evidence type="ECO:0000256" key="3">
    <source>
        <dbReference type="ARBA" id="ARBA00011165"/>
    </source>
</evidence>
<dbReference type="InterPro" id="IPR017853">
    <property type="entry name" value="GH"/>
</dbReference>
<dbReference type="EMBL" id="BSNS01000022">
    <property type="protein sequence ID" value="GLQ56881.1"/>
    <property type="molecule type" value="Genomic_DNA"/>
</dbReference>
<evidence type="ECO:0000313" key="9">
    <source>
        <dbReference type="EMBL" id="GLQ56881.1"/>
    </source>
</evidence>
<comment type="catalytic activity">
    <reaction evidence="1">
        <text>Hydrolysis of terminal non-reducing alpha-L-arabinofuranoside residues in alpha-L-arabinosides.</text>
        <dbReference type="EC" id="3.2.1.55"/>
    </reaction>
</comment>
<keyword evidence="10" id="KW-1185">Reference proteome</keyword>
<evidence type="ECO:0000256" key="4">
    <source>
        <dbReference type="ARBA" id="ARBA00012670"/>
    </source>
</evidence>
<dbReference type="Gene3D" id="3.20.20.80">
    <property type="entry name" value="Glycosidases"/>
    <property type="match status" value="1"/>
</dbReference>
<evidence type="ECO:0000313" key="10">
    <source>
        <dbReference type="Proteomes" id="UP001156691"/>
    </source>
</evidence>
<dbReference type="Proteomes" id="UP001156691">
    <property type="component" value="Unassembled WGS sequence"/>
</dbReference>
<dbReference type="PANTHER" id="PTHR43576">
    <property type="entry name" value="ALPHA-L-ARABINOFURANOSIDASE C-RELATED"/>
    <property type="match status" value="1"/>
</dbReference>
<name>A0ABQ5WB77_9HYPH</name>
<dbReference type="InterPro" id="IPR055235">
    <property type="entry name" value="ASD1_cat"/>
</dbReference>
<dbReference type="PANTHER" id="PTHR43576:SF2">
    <property type="entry name" value="INTRACELLULAR EXO-ALPHA-L-ARABINOFURANOSIDASE 2"/>
    <property type="match status" value="1"/>
</dbReference>
<dbReference type="SUPFAM" id="SSF51445">
    <property type="entry name" value="(Trans)glycosidases"/>
    <property type="match status" value="1"/>
</dbReference>
<comment type="similarity">
    <text evidence="2">Belongs to the glycosyl hydrolase 51 family.</text>
</comment>